<dbReference type="InterPro" id="IPR008929">
    <property type="entry name" value="Chondroitin_lyas"/>
</dbReference>
<organism evidence="6 7">
    <name type="scientific">Psilocybe cf. subviscida</name>
    <dbReference type="NCBI Taxonomy" id="2480587"/>
    <lineage>
        <taxon>Eukaryota</taxon>
        <taxon>Fungi</taxon>
        <taxon>Dikarya</taxon>
        <taxon>Basidiomycota</taxon>
        <taxon>Agaricomycotina</taxon>
        <taxon>Agaricomycetes</taxon>
        <taxon>Agaricomycetidae</taxon>
        <taxon>Agaricales</taxon>
        <taxon>Agaricineae</taxon>
        <taxon>Strophariaceae</taxon>
        <taxon>Psilocybe</taxon>
    </lineage>
</organism>
<evidence type="ECO:0000259" key="5">
    <source>
        <dbReference type="Pfam" id="PF05426"/>
    </source>
</evidence>
<keyword evidence="1 4" id="KW-0732">Signal</keyword>
<dbReference type="Proteomes" id="UP000567179">
    <property type="component" value="Unassembled WGS sequence"/>
</dbReference>
<dbReference type="Gene3D" id="1.50.10.100">
    <property type="entry name" value="Chondroitin AC/alginate lyase"/>
    <property type="match status" value="1"/>
</dbReference>
<accession>A0A8H5AXJ1</accession>
<evidence type="ECO:0000256" key="3">
    <source>
        <dbReference type="SAM" id="MobiDB-lite"/>
    </source>
</evidence>
<dbReference type="InterPro" id="IPR008397">
    <property type="entry name" value="Alginate_lyase_dom"/>
</dbReference>
<proteinExistence type="predicted"/>
<evidence type="ECO:0000256" key="2">
    <source>
        <dbReference type="ARBA" id="ARBA00023239"/>
    </source>
</evidence>
<keyword evidence="2" id="KW-0456">Lyase</keyword>
<evidence type="ECO:0000256" key="1">
    <source>
        <dbReference type="ARBA" id="ARBA00022729"/>
    </source>
</evidence>
<feature type="region of interest" description="Disordered" evidence="3">
    <location>
        <begin position="52"/>
        <end position="103"/>
    </location>
</feature>
<name>A0A8H5AXJ1_9AGAR</name>
<feature type="compositionally biased region" description="Polar residues" evidence="3">
    <location>
        <begin position="185"/>
        <end position="196"/>
    </location>
</feature>
<feature type="compositionally biased region" description="Polar residues" evidence="3">
    <location>
        <begin position="56"/>
        <end position="66"/>
    </location>
</feature>
<comment type="caution">
    <text evidence="6">The sequence shown here is derived from an EMBL/GenBank/DDBJ whole genome shotgun (WGS) entry which is preliminary data.</text>
</comment>
<dbReference type="OrthoDB" id="63533at2759"/>
<dbReference type="SUPFAM" id="SSF48230">
    <property type="entry name" value="Chondroitin AC/alginate lyase"/>
    <property type="match status" value="1"/>
</dbReference>
<dbReference type="AlphaFoldDB" id="A0A8H5AXJ1"/>
<keyword evidence="7" id="KW-1185">Reference proteome</keyword>
<feature type="compositionally biased region" description="Low complexity" evidence="3">
    <location>
        <begin position="89"/>
        <end position="103"/>
    </location>
</feature>
<gene>
    <name evidence="6" type="ORF">D9619_003003</name>
</gene>
<feature type="compositionally biased region" description="Polar residues" evidence="3">
    <location>
        <begin position="162"/>
        <end position="171"/>
    </location>
</feature>
<dbReference type="Pfam" id="PF05426">
    <property type="entry name" value="Alginate_lyase"/>
    <property type="match status" value="1"/>
</dbReference>
<evidence type="ECO:0000313" key="6">
    <source>
        <dbReference type="EMBL" id="KAF5312756.1"/>
    </source>
</evidence>
<evidence type="ECO:0000256" key="4">
    <source>
        <dbReference type="SAM" id="SignalP"/>
    </source>
</evidence>
<feature type="domain" description="Alginate lyase" evidence="5">
    <location>
        <begin position="180"/>
        <end position="451"/>
    </location>
</feature>
<feature type="signal peptide" evidence="4">
    <location>
        <begin position="1"/>
        <end position="18"/>
    </location>
</feature>
<evidence type="ECO:0000313" key="7">
    <source>
        <dbReference type="Proteomes" id="UP000567179"/>
    </source>
</evidence>
<dbReference type="GO" id="GO:0016829">
    <property type="term" value="F:lyase activity"/>
    <property type="evidence" value="ECO:0007669"/>
    <property type="project" value="UniProtKB-KW"/>
</dbReference>
<protein>
    <recommendedName>
        <fullName evidence="5">Alginate lyase domain-containing protein</fullName>
    </recommendedName>
</protein>
<feature type="chain" id="PRO_5034569768" description="Alginate lyase domain-containing protein" evidence="4">
    <location>
        <begin position="19"/>
        <end position="578"/>
    </location>
</feature>
<sequence length="578" mass="61833">MSVPRAILFATFISLALGDPNDWVNIDYVLSQAAGASSSTLDAQKSIIRNADKTSQKTWSVTNTKDTLPPSGDPHDYLSWAPYPPDQNSTASSPPTTLDPLPDDSYGNEAVIFLAHSGGYPVKRVNVQALNAEQGALPVSPQIPQSTASAISIPTAALPAQTTVSTASDGRTLTRGPAQAAAKTTKASCTPTPTKSLAPSATWTTCGYSQKDGQVDPDVRTLNGPDAINNVAQAVIYNAVAYGIKRTPTYARAIANMLQAFFVAPATRMNPNLNYGQVVRGPGPDGVSGTFTGILDLRGLVKIVNGICILKASGNTDWSPALDKSMSEWMTTYSQWLADSSIGKVTASRPNNHATFYVSQVVAAKYLAGDYDGAIIDLKKFFNGAFLDQIAHSGEQPFEAVRTRPYHYRNFNLEALITNAKLGDQLGINLWTSKSKYGATIQTAVDFIMSQNPGDEDPSQTLPHVASVAAAYGDPTGKYMAFLKKHDSSYSGKSFWLYDQVGAFPNSPGSKKAARSLIRKQDGVSDLSFPSLVANDVPDVPFACPAVFSDTVKVLIDNDLYVTCDELRPFYVNSALPT</sequence>
<feature type="region of interest" description="Disordered" evidence="3">
    <location>
        <begin position="162"/>
        <end position="196"/>
    </location>
</feature>
<reference evidence="6 7" key="1">
    <citation type="journal article" date="2020" name="ISME J.">
        <title>Uncovering the hidden diversity of litter-decomposition mechanisms in mushroom-forming fungi.</title>
        <authorList>
            <person name="Floudas D."/>
            <person name="Bentzer J."/>
            <person name="Ahren D."/>
            <person name="Johansson T."/>
            <person name="Persson P."/>
            <person name="Tunlid A."/>
        </authorList>
    </citation>
    <scope>NUCLEOTIDE SEQUENCE [LARGE SCALE GENOMIC DNA]</scope>
    <source>
        <strain evidence="6 7">CBS 101986</strain>
    </source>
</reference>
<dbReference type="EMBL" id="JAACJJ010000056">
    <property type="protein sequence ID" value="KAF5312756.1"/>
    <property type="molecule type" value="Genomic_DNA"/>
</dbReference>
<dbReference type="GO" id="GO:0042597">
    <property type="term" value="C:periplasmic space"/>
    <property type="evidence" value="ECO:0007669"/>
    <property type="project" value="InterPro"/>
</dbReference>